<dbReference type="PATRIC" id="fig|28084.5.peg.3165"/>
<keyword evidence="4" id="KW-1185">Reference proteome</keyword>
<dbReference type="AlphaFoldDB" id="A0A0W0SBZ7"/>
<evidence type="ECO:0000313" key="3">
    <source>
        <dbReference type="Proteomes" id="UP000054921"/>
    </source>
</evidence>
<reference evidence="2 4" key="2">
    <citation type="submission" date="2018-12" db="EMBL/GenBank/DDBJ databases">
        <authorList>
            <consortium name="Pathogen Informatics"/>
        </authorList>
    </citation>
    <scope>NUCLEOTIDE SEQUENCE [LARGE SCALE GENOMIC DNA]</scope>
    <source>
        <strain evidence="2 4">NCTC11976</strain>
    </source>
</reference>
<evidence type="ECO:0000313" key="4">
    <source>
        <dbReference type="Proteomes" id="UP000277577"/>
    </source>
</evidence>
<dbReference type="EMBL" id="LR134173">
    <property type="protein sequence ID" value="VEB34092.1"/>
    <property type="molecule type" value="Genomic_DNA"/>
</dbReference>
<proteinExistence type="predicted"/>
<protein>
    <submittedName>
        <fullName evidence="1">Uncharacterized protein</fullName>
    </submittedName>
</protein>
<reference evidence="1 3" key="1">
    <citation type="submission" date="2015-11" db="EMBL/GenBank/DDBJ databases">
        <title>Genomic analysis of 38 Legionella species identifies large and diverse effector repertoires.</title>
        <authorList>
            <person name="Burstein D."/>
            <person name="Amaro F."/>
            <person name="Zusman T."/>
            <person name="Lifshitz Z."/>
            <person name="Cohen O."/>
            <person name="Gilbert J.A."/>
            <person name="Pupko T."/>
            <person name="Shuman H.A."/>
            <person name="Segal G."/>
        </authorList>
    </citation>
    <scope>NUCLEOTIDE SEQUENCE [LARGE SCALE GENOMIC DNA]</scope>
    <source>
        <strain evidence="1 3">ORW</strain>
    </source>
</reference>
<organism evidence="1 3">
    <name type="scientific">Legionella cherrii</name>
    <dbReference type="NCBI Taxonomy" id="28084"/>
    <lineage>
        <taxon>Bacteria</taxon>
        <taxon>Pseudomonadati</taxon>
        <taxon>Pseudomonadota</taxon>
        <taxon>Gammaproteobacteria</taxon>
        <taxon>Legionellales</taxon>
        <taxon>Legionellaceae</taxon>
        <taxon>Legionella</taxon>
    </lineage>
</organism>
<name>A0A0W0SBZ7_9GAMM</name>
<accession>A0A0W0SBZ7</accession>
<evidence type="ECO:0000313" key="2">
    <source>
        <dbReference type="EMBL" id="VEB34092.1"/>
    </source>
</evidence>
<sequence>MSFGVNVKNLYVKTIKPRHLTDSQKQELVALHQQQINLDAQTILDYLLPRDYLLFYYHKKSHHLVATIGVQIINFKKTAIIYFGNVVVDPSCAHEGCISHASAKYIFRLFLKYPFKRKYCSGLASSSGSLVYSLKHKPSWPNPDEETPEDITQLMIKALHEIGVDSYRVEQGNLIATNLANKITKEFHVKQKPPTAAESFFKRINPGAEQGEQVFFLNPFTLTNALDLAIHALHGHLIKSPRFYRRIKKYKQEKPFFCLIILGICIVKNKIW</sequence>
<dbReference type="Proteomes" id="UP000277577">
    <property type="component" value="Chromosome"/>
</dbReference>
<evidence type="ECO:0000313" key="1">
    <source>
        <dbReference type="EMBL" id="KTC80896.1"/>
    </source>
</evidence>
<dbReference type="Proteomes" id="UP000054921">
    <property type="component" value="Unassembled WGS sequence"/>
</dbReference>
<gene>
    <name evidence="1" type="ORF">Lche_2916</name>
    <name evidence="2" type="ORF">NCTC11976_00667</name>
</gene>
<dbReference type="EMBL" id="LNXW01000013">
    <property type="protein sequence ID" value="KTC80896.1"/>
    <property type="molecule type" value="Genomic_DNA"/>
</dbReference>